<protein>
    <recommendedName>
        <fullName evidence="4">CcmD family protein</fullName>
    </recommendedName>
</protein>
<dbReference type="EMBL" id="CACVAV010000224">
    <property type="protein sequence ID" value="CAA6813806.1"/>
    <property type="molecule type" value="Genomic_DNA"/>
</dbReference>
<evidence type="ECO:0008006" key="4">
    <source>
        <dbReference type="Google" id="ProtNLM"/>
    </source>
</evidence>
<gene>
    <name evidence="3" type="ORF">HELGO_WM42045</name>
</gene>
<feature type="signal peptide" evidence="2">
    <location>
        <begin position="1"/>
        <end position="24"/>
    </location>
</feature>
<organism evidence="3">
    <name type="scientific">uncultured Thiotrichaceae bacterium</name>
    <dbReference type="NCBI Taxonomy" id="298394"/>
    <lineage>
        <taxon>Bacteria</taxon>
        <taxon>Pseudomonadati</taxon>
        <taxon>Pseudomonadota</taxon>
        <taxon>Gammaproteobacteria</taxon>
        <taxon>Thiotrichales</taxon>
        <taxon>Thiotrichaceae</taxon>
        <taxon>environmental samples</taxon>
    </lineage>
</organism>
<dbReference type="AlphaFoldDB" id="A0A6S6TBR5"/>
<feature type="transmembrane region" description="Helical" evidence="1">
    <location>
        <begin position="40"/>
        <end position="61"/>
    </location>
</feature>
<keyword evidence="1" id="KW-1133">Transmembrane helix</keyword>
<reference evidence="3" key="1">
    <citation type="submission" date="2020-01" db="EMBL/GenBank/DDBJ databases">
        <authorList>
            <person name="Meier V. D."/>
            <person name="Meier V D."/>
        </authorList>
    </citation>
    <scope>NUCLEOTIDE SEQUENCE</scope>
    <source>
        <strain evidence="3">HLG_WM_MAG_08</strain>
    </source>
</reference>
<feature type="chain" id="PRO_5028132234" description="CcmD family protein" evidence="2">
    <location>
        <begin position="25"/>
        <end position="74"/>
    </location>
</feature>
<name>A0A6S6TBR5_9GAMM</name>
<keyword evidence="1" id="KW-0472">Membrane</keyword>
<keyword evidence="2" id="KW-0732">Signal</keyword>
<evidence type="ECO:0000256" key="1">
    <source>
        <dbReference type="SAM" id="Phobius"/>
    </source>
</evidence>
<accession>A0A6S6TBR5</accession>
<evidence type="ECO:0000313" key="3">
    <source>
        <dbReference type="EMBL" id="CAA6813806.1"/>
    </source>
</evidence>
<evidence type="ECO:0000256" key="2">
    <source>
        <dbReference type="SAM" id="SignalP"/>
    </source>
</evidence>
<proteinExistence type="predicted"/>
<keyword evidence="1" id="KW-0812">Transmembrane</keyword>
<sequence length="74" mass="8066">MSLFNPLLRVPVVALALLSSSLHAHPGHSHFGSADEEPGLVFLIWIGVILAMAVYGGWRLYQALTAKHTDKTNE</sequence>